<keyword evidence="5" id="KW-0808">Transferase</keyword>
<dbReference type="SUPFAM" id="SSF158472">
    <property type="entry name" value="HAMP domain-like"/>
    <property type="match status" value="1"/>
</dbReference>
<keyword evidence="8 11" id="KW-1133">Transmembrane helix</keyword>
<evidence type="ECO:0000256" key="4">
    <source>
        <dbReference type="ARBA" id="ARBA00022553"/>
    </source>
</evidence>
<dbReference type="PANTHER" id="PTHR45436">
    <property type="entry name" value="SENSOR HISTIDINE KINASE YKOH"/>
    <property type="match status" value="1"/>
</dbReference>
<dbReference type="PROSITE" id="PS50109">
    <property type="entry name" value="HIS_KIN"/>
    <property type="match status" value="1"/>
</dbReference>
<comment type="subcellular location">
    <subcellularLocation>
        <location evidence="2">Membrane</location>
        <topology evidence="2">Multi-pass membrane protein</topology>
    </subcellularLocation>
</comment>
<dbReference type="AlphaFoldDB" id="F3ZTJ1"/>
<dbReference type="CDD" id="cd00082">
    <property type="entry name" value="HisKA"/>
    <property type="match status" value="1"/>
</dbReference>
<dbReference type="InterPro" id="IPR003594">
    <property type="entry name" value="HATPase_dom"/>
</dbReference>
<dbReference type="Gene3D" id="6.10.340.10">
    <property type="match status" value="1"/>
</dbReference>
<dbReference type="InterPro" id="IPR050428">
    <property type="entry name" value="TCS_sensor_his_kinase"/>
</dbReference>
<feature type="domain" description="Histidine kinase" evidence="12">
    <location>
        <begin position="239"/>
        <end position="455"/>
    </location>
</feature>
<evidence type="ECO:0000313" key="15">
    <source>
        <dbReference type="Proteomes" id="UP000018439"/>
    </source>
</evidence>
<sequence length="455" mass="51966">MKIRNILALRFTSATAIVLLIILGSIYFFSEQSRYKEFYRDLKREAITKANLFLDNRVDAKTMQSIYLNNREFINEVEVAIYSKEGKLLYHDAIEIDIVKETTSMIQQIIENKELKFNENKYEAVGLVYSFNNKDYIITAAAYDGYGHSKQASLQLILLISAFIGLGLLLILGYIFAKNALAPVSKIVEEAERITASNLDLRIPVNNPKDELGELSMTFNNMLDRLEQAFESQRQFISNVSHELRTPMAALTAELEIALLKERNTDEYKKAIEYALNDTKEITKLSSGLLDLAKASYQPEQIKMSNVRFDELLLDARNLVIKANPDYKVELIFEQIPEDERFITVYGNSYLLKTALVNLMENNCKFSKNKSSMVQITYWNNMSIVRLSDTGIGISPSDLEHLFIPFYRGKNKNYAKGYGIGMTLCQQIVQIHKGQLQINSEEGVGTTYLIEIPHI</sequence>
<dbReference type="STRING" id="679937.Bcop_0869"/>
<dbReference type="InterPro" id="IPR003660">
    <property type="entry name" value="HAMP_dom"/>
</dbReference>
<dbReference type="CDD" id="cd06225">
    <property type="entry name" value="HAMP"/>
    <property type="match status" value="1"/>
</dbReference>
<keyword evidence="9" id="KW-0902">Two-component regulatory system</keyword>
<dbReference type="Pfam" id="PF00512">
    <property type="entry name" value="HisKA"/>
    <property type="match status" value="1"/>
</dbReference>
<evidence type="ECO:0000256" key="5">
    <source>
        <dbReference type="ARBA" id="ARBA00022679"/>
    </source>
</evidence>
<dbReference type="GO" id="GO:0005886">
    <property type="term" value="C:plasma membrane"/>
    <property type="evidence" value="ECO:0007669"/>
    <property type="project" value="TreeGrafter"/>
</dbReference>
<reference evidence="14 15" key="1">
    <citation type="journal article" date="2011" name="Stand. Genomic Sci.">
        <title>Non-contiguous finished genome sequence of Bacteroides coprosuis type strain (PC139).</title>
        <authorList>
            <person name="Land M."/>
            <person name="Held B."/>
            <person name="Gronow S."/>
            <person name="Abt B."/>
            <person name="Lucas S."/>
            <person name="Del Rio T.G."/>
            <person name="Nolan M."/>
            <person name="Tice H."/>
            <person name="Cheng J.F."/>
            <person name="Pitluck S."/>
            <person name="Liolios K."/>
            <person name="Pagani I."/>
            <person name="Ivanova N."/>
            <person name="Mavromatis K."/>
            <person name="Mikhailova N."/>
            <person name="Pati A."/>
            <person name="Tapia R."/>
            <person name="Han C."/>
            <person name="Goodwin L."/>
            <person name="Chen A."/>
            <person name="Palaniappan K."/>
            <person name="Hauser L."/>
            <person name="Brambilla E.M."/>
            <person name="Rohde M."/>
            <person name="Goker M."/>
            <person name="Detter J.C."/>
            <person name="Woyke T."/>
            <person name="Bristow J."/>
            <person name="Eisen J.A."/>
            <person name="Markowitz V."/>
            <person name="Hugenholtz P."/>
            <person name="Kyrpides N.C."/>
            <person name="Klenk H.P."/>
            <person name="Lapidus A."/>
        </authorList>
    </citation>
    <scope>NUCLEOTIDE SEQUENCE [LARGE SCALE GENOMIC DNA]</scope>
    <source>
        <strain evidence="14 15">DSM 18011</strain>
    </source>
</reference>
<name>F3ZTJ1_9BACE</name>
<dbReference type="GO" id="GO:0000155">
    <property type="term" value="F:phosphorelay sensor kinase activity"/>
    <property type="evidence" value="ECO:0007669"/>
    <property type="project" value="InterPro"/>
</dbReference>
<dbReference type="Proteomes" id="UP000018439">
    <property type="component" value="Chromosome"/>
</dbReference>
<dbReference type="EC" id="2.7.13.3" evidence="3"/>
<feature type="transmembrane region" description="Helical" evidence="11">
    <location>
        <begin position="6"/>
        <end position="30"/>
    </location>
</feature>
<feature type="domain" description="HAMP" evidence="13">
    <location>
        <begin position="178"/>
        <end position="231"/>
    </location>
</feature>
<evidence type="ECO:0000256" key="11">
    <source>
        <dbReference type="SAM" id="Phobius"/>
    </source>
</evidence>
<dbReference type="SUPFAM" id="SSF55874">
    <property type="entry name" value="ATPase domain of HSP90 chaperone/DNA topoisomerase II/histidine kinase"/>
    <property type="match status" value="1"/>
</dbReference>
<evidence type="ECO:0000259" key="13">
    <source>
        <dbReference type="PROSITE" id="PS50885"/>
    </source>
</evidence>
<keyword evidence="10 11" id="KW-0472">Membrane</keyword>
<dbReference type="InterPro" id="IPR036097">
    <property type="entry name" value="HisK_dim/P_sf"/>
</dbReference>
<accession>F3ZTJ1</accession>
<dbReference type="PROSITE" id="PS50885">
    <property type="entry name" value="HAMP"/>
    <property type="match status" value="1"/>
</dbReference>
<dbReference type="InterPro" id="IPR005467">
    <property type="entry name" value="His_kinase_dom"/>
</dbReference>
<feature type="transmembrane region" description="Helical" evidence="11">
    <location>
        <begin position="156"/>
        <end position="177"/>
    </location>
</feature>
<dbReference type="InterPro" id="IPR003661">
    <property type="entry name" value="HisK_dim/P_dom"/>
</dbReference>
<protein>
    <recommendedName>
        <fullName evidence="3">histidine kinase</fullName>
        <ecNumber evidence="3">2.7.13.3</ecNumber>
    </recommendedName>
</protein>
<evidence type="ECO:0000256" key="2">
    <source>
        <dbReference type="ARBA" id="ARBA00004141"/>
    </source>
</evidence>
<keyword evidence="7 14" id="KW-0418">Kinase</keyword>
<dbReference type="InterPro" id="IPR004358">
    <property type="entry name" value="Sig_transdc_His_kin-like_C"/>
</dbReference>
<organism evidence="14 15">
    <name type="scientific">Bacteroides coprosuis DSM 18011</name>
    <dbReference type="NCBI Taxonomy" id="679937"/>
    <lineage>
        <taxon>Bacteria</taxon>
        <taxon>Pseudomonadati</taxon>
        <taxon>Bacteroidota</taxon>
        <taxon>Bacteroidia</taxon>
        <taxon>Bacteroidales</taxon>
        <taxon>Bacteroidaceae</taxon>
        <taxon>Bacteroides</taxon>
    </lineage>
</organism>
<gene>
    <name evidence="14" type="ORF">Bcop_0869</name>
</gene>
<dbReference type="Pfam" id="PF02518">
    <property type="entry name" value="HATPase_c"/>
    <property type="match status" value="1"/>
</dbReference>
<evidence type="ECO:0000256" key="3">
    <source>
        <dbReference type="ARBA" id="ARBA00012438"/>
    </source>
</evidence>
<evidence type="ECO:0000256" key="9">
    <source>
        <dbReference type="ARBA" id="ARBA00023012"/>
    </source>
</evidence>
<dbReference type="Gene3D" id="1.10.287.130">
    <property type="match status" value="1"/>
</dbReference>
<dbReference type="SMART" id="SM00388">
    <property type="entry name" value="HisKA"/>
    <property type="match status" value="1"/>
</dbReference>
<proteinExistence type="predicted"/>
<dbReference type="InterPro" id="IPR036890">
    <property type="entry name" value="HATPase_C_sf"/>
</dbReference>
<evidence type="ECO:0000256" key="6">
    <source>
        <dbReference type="ARBA" id="ARBA00022692"/>
    </source>
</evidence>
<evidence type="ECO:0000256" key="8">
    <source>
        <dbReference type="ARBA" id="ARBA00022989"/>
    </source>
</evidence>
<dbReference type="SMART" id="SM00304">
    <property type="entry name" value="HAMP"/>
    <property type="match status" value="1"/>
</dbReference>
<comment type="catalytic activity">
    <reaction evidence="1">
        <text>ATP + protein L-histidine = ADP + protein N-phospho-L-histidine.</text>
        <dbReference type="EC" id="2.7.13.3"/>
    </reaction>
</comment>
<dbReference type="SMART" id="SM00387">
    <property type="entry name" value="HATPase_c"/>
    <property type="match status" value="1"/>
</dbReference>
<evidence type="ECO:0000256" key="10">
    <source>
        <dbReference type="ARBA" id="ARBA00023136"/>
    </source>
</evidence>
<evidence type="ECO:0000259" key="12">
    <source>
        <dbReference type="PROSITE" id="PS50109"/>
    </source>
</evidence>
<keyword evidence="6 11" id="KW-0812">Transmembrane</keyword>
<evidence type="ECO:0000256" key="7">
    <source>
        <dbReference type="ARBA" id="ARBA00022777"/>
    </source>
</evidence>
<dbReference type="Pfam" id="PF00672">
    <property type="entry name" value="HAMP"/>
    <property type="match status" value="1"/>
</dbReference>
<keyword evidence="4" id="KW-0597">Phosphoprotein</keyword>
<dbReference type="eggNOG" id="COG2205">
    <property type="taxonomic scope" value="Bacteria"/>
</dbReference>
<evidence type="ECO:0000313" key="14">
    <source>
        <dbReference type="EMBL" id="EGJ71081.1"/>
    </source>
</evidence>
<evidence type="ECO:0000256" key="1">
    <source>
        <dbReference type="ARBA" id="ARBA00000085"/>
    </source>
</evidence>
<dbReference type="SUPFAM" id="SSF47384">
    <property type="entry name" value="Homodimeric domain of signal transducing histidine kinase"/>
    <property type="match status" value="1"/>
</dbReference>
<dbReference type="EMBL" id="CM001167">
    <property type="protein sequence ID" value="EGJ71081.1"/>
    <property type="molecule type" value="Genomic_DNA"/>
</dbReference>
<dbReference type="PANTHER" id="PTHR45436:SF15">
    <property type="entry name" value="SENSOR HISTIDINE KINASE CUSS"/>
    <property type="match status" value="1"/>
</dbReference>
<dbReference type="Gene3D" id="3.30.565.10">
    <property type="entry name" value="Histidine kinase-like ATPase, C-terminal domain"/>
    <property type="match status" value="1"/>
</dbReference>
<dbReference type="HOGENOM" id="CLU_000445_89_6_10"/>
<dbReference type="PRINTS" id="PR00344">
    <property type="entry name" value="BCTRLSENSOR"/>
</dbReference>
<dbReference type="OrthoDB" id="1491460at2"/>
<keyword evidence="15" id="KW-1185">Reference proteome</keyword>